<accession>A0A420PX85</accession>
<gene>
    <name evidence="1" type="ORF">BFJ68_g14139</name>
</gene>
<evidence type="ECO:0000313" key="2">
    <source>
        <dbReference type="Proteomes" id="UP000285860"/>
    </source>
</evidence>
<sequence length="103" mass="11372">MPVSETKQPKDAVALHERIRGPSKEEIEAAVAESLGVAGKAEYVETDIEKTLAITTPCLVFLIFGKFKAGEQMCEKRYLAYHITNEDAIQMEAYSVVVIIQGI</sequence>
<dbReference type="Proteomes" id="UP000285860">
    <property type="component" value="Unassembled WGS sequence"/>
</dbReference>
<comment type="caution">
    <text evidence="1">The sequence shown here is derived from an EMBL/GenBank/DDBJ whole genome shotgun (WGS) entry which is preliminary data.</text>
</comment>
<dbReference type="AlphaFoldDB" id="A0A420PX85"/>
<reference evidence="1 2" key="1">
    <citation type="journal article" date="2018" name="Sci. Rep.">
        <title>Characterisation of pathogen-specific regions and novel effector candidates in Fusarium oxysporum f. sp. cepae.</title>
        <authorList>
            <person name="Armitage A.D."/>
            <person name="Taylor A."/>
            <person name="Sobczyk M.K."/>
            <person name="Baxter L."/>
            <person name="Greenfield B.P."/>
            <person name="Bates H.J."/>
            <person name="Wilson F."/>
            <person name="Jackson A.C."/>
            <person name="Ott S."/>
            <person name="Harrison R.J."/>
            <person name="Clarkson J.P."/>
        </authorList>
    </citation>
    <scope>NUCLEOTIDE SEQUENCE [LARGE SCALE GENOMIC DNA]</scope>
    <source>
        <strain evidence="1 2">Fo_A28</strain>
    </source>
</reference>
<evidence type="ECO:0000313" key="1">
    <source>
        <dbReference type="EMBL" id="RKK97130.1"/>
    </source>
</evidence>
<protein>
    <submittedName>
        <fullName evidence="1">Uncharacterized protein</fullName>
    </submittedName>
</protein>
<dbReference type="EMBL" id="MRCY01000114">
    <property type="protein sequence ID" value="RKK97130.1"/>
    <property type="molecule type" value="Genomic_DNA"/>
</dbReference>
<proteinExistence type="predicted"/>
<organism evidence="1 2">
    <name type="scientific">Fusarium oxysporum</name>
    <name type="common">Fusarium vascular wilt</name>
    <dbReference type="NCBI Taxonomy" id="5507"/>
    <lineage>
        <taxon>Eukaryota</taxon>
        <taxon>Fungi</taxon>
        <taxon>Dikarya</taxon>
        <taxon>Ascomycota</taxon>
        <taxon>Pezizomycotina</taxon>
        <taxon>Sordariomycetes</taxon>
        <taxon>Hypocreomycetidae</taxon>
        <taxon>Hypocreales</taxon>
        <taxon>Nectriaceae</taxon>
        <taxon>Fusarium</taxon>
        <taxon>Fusarium oxysporum species complex</taxon>
    </lineage>
</organism>
<name>A0A420PX85_FUSOX</name>